<dbReference type="Pfam" id="PF17921">
    <property type="entry name" value="Integrase_H2C2"/>
    <property type="match status" value="1"/>
</dbReference>
<dbReference type="PROSITE" id="PS50994">
    <property type="entry name" value="INTEGRASE"/>
    <property type="match status" value="1"/>
</dbReference>
<dbReference type="PANTHER" id="PTHR37984:SF5">
    <property type="entry name" value="PROTEIN NYNRIN-LIKE"/>
    <property type="match status" value="1"/>
</dbReference>
<dbReference type="InterPro" id="IPR041588">
    <property type="entry name" value="Integrase_H2C2"/>
</dbReference>
<dbReference type="PANTHER" id="PTHR37984">
    <property type="entry name" value="PROTEIN CBG26694"/>
    <property type="match status" value="1"/>
</dbReference>
<dbReference type="CDD" id="cd22755">
    <property type="entry name" value="OTU_CeDUB-like"/>
    <property type="match status" value="1"/>
</dbReference>
<dbReference type="GO" id="GO:0003676">
    <property type="term" value="F:nucleic acid binding"/>
    <property type="evidence" value="ECO:0007669"/>
    <property type="project" value="InterPro"/>
</dbReference>
<name>A0A6G0XNN9_APHCR</name>
<evidence type="ECO:0000313" key="5">
    <source>
        <dbReference type="EMBL" id="KAF0742067.1"/>
    </source>
</evidence>
<keyword evidence="6" id="KW-1185">Reference proteome</keyword>
<proteinExistence type="predicted"/>
<dbReference type="InterPro" id="IPR003323">
    <property type="entry name" value="OTU_dom"/>
</dbReference>
<dbReference type="InterPro" id="IPR036397">
    <property type="entry name" value="RNaseH_sf"/>
</dbReference>
<dbReference type="GO" id="GO:0003964">
    <property type="term" value="F:RNA-directed DNA polymerase activity"/>
    <property type="evidence" value="ECO:0007669"/>
    <property type="project" value="UniProtKB-EC"/>
</dbReference>
<dbReference type="GO" id="GO:0015074">
    <property type="term" value="P:DNA integration"/>
    <property type="evidence" value="ECO:0007669"/>
    <property type="project" value="InterPro"/>
</dbReference>
<accession>A0A6G0XNN9</accession>
<sequence length="593" mass="68624">MFRPWEVVEKQKQEILSDEKEPVNNQSVSEIIKNPPKNRNTQNNRSTSYNTLNLKSVHSYLLHKIYPSNIKTTNEKSNFRKQCKPYTVDRDTKLWYKKKIKTLQHKSEEKLVSVILEQSEQQKIMSMIHQGTDSSVESISLTGHRGRDAVLSIIQSRFYWPNIYSDAVNYIKMCDVCQKVNPATLKTVSELQSISVPTSVMKQIGVDIASLPEVNGKKYIIVAIDYFSKWSEIEAIENKTADTVARFLFKLICRHSCMSIQINDQGREFVNRVSSHLHKLTGTKQRVTSTYHPQSNGLVERQNRTIKNMLLKTLYNENNIDKWPDVIEDFTDEMEEEAPIHKECTEMPIEDVLNVATFEKRFQQILHVQSSVFSQAAQNILKNLDEDFNTTNNVNNLQEANTEIVKCTPVLSGSSIFRFRPINLKWQKEQSKKLGLVYIHNDYFKASKNSILHPSVECYDIVGDGNCFFRCIALCVTGSQVNHQYMRQLIVDYMQINSDKVDRFSGIKNYMQNSGMIKLATWATDIEICFTAAFIEADIYTFTSNSKGIFNWVRYPSSLTQKEEPNYNKMALYLYHKNSNHFEVVIKVKKQGH</sequence>
<reference evidence="5 6" key="1">
    <citation type="submission" date="2019-08" db="EMBL/GenBank/DDBJ databases">
        <title>Whole genome of Aphis craccivora.</title>
        <authorList>
            <person name="Voronova N.V."/>
            <person name="Shulinski R.S."/>
            <person name="Bandarenka Y.V."/>
            <person name="Zhorov D.G."/>
            <person name="Warner D."/>
        </authorList>
    </citation>
    <scope>NUCLEOTIDE SEQUENCE [LARGE SCALE GENOMIC DNA]</scope>
    <source>
        <strain evidence="5">180601</strain>
        <tissue evidence="5">Whole Body</tissue>
    </source>
</reference>
<dbReference type="PROSITE" id="PS50802">
    <property type="entry name" value="OTU"/>
    <property type="match status" value="1"/>
</dbReference>
<dbReference type="SUPFAM" id="SSF53098">
    <property type="entry name" value="Ribonuclease H-like"/>
    <property type="match status" value="1"/>
</dbReference>
<feature type="region of interest" description="Disordered" evidence="2">
    <location>
        <begin position="16"/>
        <end position="49"/>
    </location>
</feature>
<dbReference type="Proteomes" id="UP000478052">
    <property type="component" value="Unassembled WGS sequence"/>
</dbReference>
<dbReference type="Gene3D" id="3.30.420.10">
    <property type="entry name" value="Ribonuclease H-like superfamily/Ribonuclease H"/>
    <property type="match status" value="1"/>
</dbReference>
<evidence type="ECO:0000259" key="4">
    <source>
        <dbReference type="PROSITE" id="PS50994"/>
    </source>
</evidence>
<comment type="caution">
    <text evidence="5">The sequence shown here is derived from an EMBL/GenBank/DDBJ whole genome shotgun (WGS) entry which is preliminary data.</text>
</comment>
<evidence type="ECO:0000259" key="3">
    <source>
        <dbReference type="PROSITE" id="PS50802"/>
    </source>
</evidence>
<dbReference type="Pfam" id="PF02338">
    <property type="entry name" value="OTU"/>
    <property type="match status" value="1"/>
</dbReference>
<evidence type="ECO:0000256" key="2">
    <source>
        <dbReference type="SAM" id="MobiDB-lite"/>
    </source>
</evidence>
<dbReference type="OrthoDB" id="6627416at2759"/>
<dbReference type="AlphaFoldDB" id="A0A6G0XNN9"/>
<evidence type="ECO:0000313" key="6">
    <source>
        <dbReference type="Proteomes" id="UP000478052"/>
    </source>
</evidence>
<gene>
    <name evidence="5" type="ORF">FWK35_00035903</name>
</gene>
<dbReference type="Gene3D" id="1.10.340.70">
    <property type="match status" value="1"/>
</dbReference>
<dbReference type="InterPro" id="IPR038765">
    <property type="entry name" value="Papain-like_cys_pep_sf"/>
</dbReference>
<feature type="compositionally biased region" description="Polar residues" evidence="2">
    <location>
        <begin position="37"/>
        <end position="49"/>
    </location>
</feature>
<dbReference type="SUPFAM" id="SSF54001">
    <property type="entry name" value="Cysteine proteinases"/>
    <property type="match status" value="1"/>
</dbReference>
<dbReference type="EC" id="2.7.7.49" evidence="1"/>
<dbReference type="InterPro" id="IPR012337">
    <property type="entry name" value="RNaseH-like_sf"/>
</dbReference>
<evidence type="ECO:0000256" key="1">
    <source>
        <dbReference type="ARBA" id="ARBA00012493"/>
    </source>
</evidence>
<dbReference type="InterPro" id="IPR050951">
    <property type="entry name" value="Retrovirus_Pol_polyprotein"/>
</dbReference>
<dbReference type="Pfam" id="PF00665">
    <property type="entry name" value="rve"/>
    <property type="match status" value="1"/>
</dbReference>
<dbReference type="InterPro" id="IPR001584">
    <property type="entry name" value="Integrase_cat-core"/>
</dbReference>
<dbReference type="Gene3D" id="3.90.70.80">
    <property type="match status" value="1"/>
</dbReference>
<protein>
    <recommendedName>
        <fullName evidence="1">RNA-directed DNA polymerase</fullName>
        <ecNumber evidence="1">2.7.7.49</ecNumber>
    </recommendedName>
</protein>
<feature type="domain" description="Integrase catalytic" evidence="4">
    <location>
        <begin position="193"/>
        <end position="356"/>
    </location>
</feature>
<organism evidence="5 6">
    <name type="scientific">Aphis craccivora</name>
    <name type="common">Cowpea aphid</name>
    <dbReference type="NCBI Taxonomy" id="307492"/>
    <lineage>
        <taxon>Eukaryota</taxon>
        <taxon>Metazoa</taxon>
        <taxon>Ecdysozoa</taxon>
        <taxon>Arthropoda</taxon>
        <taxon>Hexapoda</taxon>
        <taxon>Insecta</taxon>
        <taxon>Pterygota</taxon>
        <taxon>Neoptera</taxon>
        <taxon>Paraneoptera</taxon>
        <taxon>Hemiptera</taxon>
        <taxon>Sternorrhyncha</taxon>
        <taxon>Aphidomorpha</taxon>
        <taxon>Aphidoidea</taxon>
        <taxon>Aphididae</taxon>
        <taxon>Aphidini</taxon>
        <taxon>Aphis</taxon>
        <taxon>Aphis</taxon>
    </lineage>
</organism>
<dbReference type="EMBL" id="VUJU01007673">
    <property type="protein sequence ID" value="KAF0742067.1"/>
    <property type="molecule type" value="Genomic_DNA"/>
</dbReference>
<feature type="domain" description="OTU" evidence="3">
    <location>
        <begin position="456"/>
        <end position="588"/>
    </location>
</feature>